<gene>
    <name evidence="1" type="ORF">HDF25_003246</name>
</gene>
<reference evidence="1 2" key="1">
    <citation type="submission" date="2020-08" db="EMBL/GenBank/DDBJ databases">
        <title>Genomic Encyclopedia of Type Strains, Phase IV (KMG-V): Genome sequencing to study the core and pangenomes of soil and plant-associated prokaryotes.</title>
        <authorList>
            <person name="Whitman W."/>
        </authorList>
    </citation>
    <scope>NUCLEOTIDE SEQUENCE [LARGE SCALE GENOMIC DNA]</scope>
    <source>
        <strain evidence="1 2">M2T3</strain>
    </source>
</reference>
<proteinExistence type="predicted"/>
<name>A0A7X0J570_9SPHI</name>
<protein>
    <submittedName>
        <fullName evidence="1">Uncharacterized protein</fullName>
    </submittedName>
</protein>
<dbReference type="EMBL" id="JACHCC010000008">
    <property type="protein sequence ID" value="MBB6501083.1"/>
    <property type="molecule type" value="Genomic_DNA"/>
</dbReference>
<accession>A0A7X0J570</accession>
<evidence type="ECO:0000313" key="1">
    <source>
        <dbReference type="EMBL" id="MBB6501083.1"/>
    </source>
</evidence>
<organism evidence="1 2">
    <name type="scientific">Pedobacter cryoconitis</name>
    <dbReference type="NCBI Taxonomy" id="188932"/>
    <lineage>
        <taxon>Bacteria</taxon>
        <taxon>Pseudomonadati</taxon>
        <taxon>Bacteroidota</taxon>
        <taxon>Sphingobacteriia</taxon>
        <taxon>Sphingobacteriales</taxon>
        <taxon>Sphingobacteriaceae</taxon>
        <taxon>Pedobacter</taxon>
    </lineage>
</organism>
<comment type="caution">
    <text evidence="1">The sequence shown here is derived from an EMBL/GenBank/DDBJ whole genome shotgun (WGS) entry which is preliminary data.</text>
</comment>
<evidence type="ECO:0000313" key="2">
    <source>
        <dbReference type="Proteomes" id="UP000521017"/>
    </source>
</evidence>
<dbReference type="Proteomes" id="UP000521017">
    <property type="component" value="Unassembled WGS sequence"/>
</dbReference>
<sequence length="46" mass="5030">MKKLFISAGITLASVAFTFKQPQTTIVTSGMGNQYIHLNSTSLQRV</sequence>
<dbReference type="AlphaFoldDB" id="A0A7X0J570"/>
<dbReference type="RefSeq" id="WP_184626475.1">
    <property type="nucleotide sequence ID" value="NZ_JACHCC010000008.1"/>
</dbReference>